<dbReference type="EMBL" id="MLFT02000036">
    <property type="protein sequence ID" value="PHT30410.1"/>
    <property type="molecule type" value="Genomic_DNA"/>
</dbReference>
<dbReference type="PANTHER" id="PTHR22814">
    <property type="entry name" value="COPPER TRANSPORT PROTEIN ATOX1-RELATED"/>
    <property type="match status" value="1"/>
</dbReference>
<comment type="caution">
    <text evidence="4">The sequence shown here is derived from an EMBL/GenBank/DDBJ whole genome shotgun (WGS) entry which is preliminary data.</text>
</comment>
<dbReference type="GO" id="GO:0009626">
    <property type="term" value="P:plant-type hypersensitive response"/>
    <property type="evidence" value="ECO:0007669"/>
    <property type="project" value="UniProtKB-KW"/>
</dbReference>
<organism evidence="4 5">
    <name type="scientific">Capsicum baccatum</name>
    <name type="common">Peruvian pepper</name>
    <dbReference type="NCBI Taxonomy" id="33114"/>
    <lineage>
        <taxon>Eukaryota</taxon>
        <taxon>Viridiplantae</taxon>
        <taxon>Streptophyta</taxon>
        <taxon>Embryophyta</taxon>
        <taxon>Tracheophyta</taxon>
        <taxon>Spermatophyta</taxon>
        <taxon>Magnoliopsida</taxon>
        <taxon>eudicotyledons</taxon>
        <taxon>Gunneridae</taxon>
        <taxon>Pentapetalae</taxon>
        <taxon>asterids</taxon>
        <taxon>lamiids</taxon>
        <taxon>Solanales</taxon>
        <taxon>Solanaceae</taxon>
        <taxon>Solanoideae</taxon>
        <taxon>Capsiceae</taxon>
        <taxon>Capsicum</taxon>
    </lineage>
</organism>
<dbReference type="Gene3D" id="3.30.70.100">
    <property type="match status" value="1"/>
</dbReference>
<dbReference type="AlphaFoldDB" id="A0A2G2VBP3"/>
<dbReference type="CDD" id="cd00371">
    <property type="entry name" value="HMA"/>
    <property type="match status" value="1"/>
</dbReference>
<evidence type="ECO:0000259" key="3">
    <source>
        <dbReference type="PROSITE" id="PS50846"/>
    </source>
</evidence>
<comment type="subcellular location">
    <subcellularLocation>
        <location evidence="1">Membrane</location>
        <topology evidence="1">Peripheral membrane protein</topology>
    </subcellularLocation>
</comment>
<evidence type="ECO:0000256" key="1">
    <source>
        <dbReference type="ARBA" id="ARBA00004170"/>
    </source>
</evidence>
<evidence type="ECO:0000256" key="2">
    <source>
        <dbReference type="ARBA" id="ARBA00022723"/>
    </source>
</evidence>
<dbReference type="GO" id="GO:0016020">
    <property type="term" value="C:membrane"/>
    <property type="evidence" value="ECO:0007669"/>
    <property type="project" value="UniProtKB-SubCell"/>
</dbReference>
<dbReference type="SUPFAM" id="SSF55008">
    <property type="entry name" value="HMA, heavy metal-associated domain"/>
    <property type="match status" value="1"/>
</dbReference>
<dbReference type="Pfam" id="PF00403">
    <property type="entry name" value="HMA"/>
    <property type="match status" value="1"/>
</dbReference>
<name>A0A2G2VBP3_CAPBA</name>
<dbReference type="PROSITE" id="PS50846">
    <property type="entry name" value="HMA_2"/>
    <property type="match status" value="1"/>
</dbReference>
<sequence>MPVQVKFCVYIKTHIHTHKGRQTKLKTLFHLKEVYICVASSSIFSKPQNMTIVEMRVHMDCQGCESKVRKALKKLHGVDNIDIDMNMQKVTVTGWADQKKVLKTVRKTGKRAELWPYPYNPQYHNYMNHYYYDTFYSRPGTYFAPPSSYNYRVHGYNGHAHGSYAELPYNAIFDERTRHMFSDDNVTGCSIM</sequence>
<reference evidence="4 5" key="1">
    <citation type="journal article" date="2017" name="Genome Biol.">
        <title>New reference genome sequences of hot pepper reveal the massive evolution of plant disease-resistance genes by retroduplication.</title>
        <authorList>
            <person name="Kim S."/>
            <person name="Park J."/>
            <person name="Yeom S.I."/>
            <person name="Kim Y.M."/>
            <person name="Seo E."/>
            <person name="Kim K.T."/>
            <person name="Kim M.S."/>
            <person name="Lee J.M."/>
            <person name="Cheong K."/>
            <person name="Shin H.S."/>
            <person name="Kim S.B."/>
            <person name="Han K."/>
            <person name="Lee J."/>
            <person name="Park M."/>
            <person name="Lee H.A."/>
            <person name="Lee H.Y."/>
            <person name="Lee Y."/>
            <person name="Oh S."/>
            <person name="Lee J.H."/>
            <person name="Choi E."/>
            <person name="Choi E."/>
            <person name="Lee S.E."/>
            <person name="Jeon J."/>
            <person name="Kim H."/>
            <person name="Choi G."/>
            <person name="Song H."/>
            <person name="Lee J."/>
            <person name="Lee S.C."/>
            <person name="Kwon J.K."/>
            <person name="Lee H.Y."/>
            <person name="Koo N."/>
            <person name="Hong Y."/>
            <person name="Kim R.W."/>
            <person name="Kang W.H."/>
            <person name="Huh J.H."/>
            <person name="Kang B.C."/>
            <person name="Yang T.J."/>
            <person name="Lee Y.H."/>
            <person name="Bennetzen J.L."/>
            <person name="Choi D."/>
        </authorList>
    </citation>
    <scope>NUCLEOTIDE SEQUENCE [LARGE SCALE GENOMIC DNA]</scope>
    <source>
        <strain evidence="5">cv. PBC81</strain>
    </source>
</reference>
<accession>A0A2G2VBP3</accession>
<keyword evidence="5" id="KW-1185">Reference proteome</keyword>
<dbReference type="PANTHER" id="PTHR22814:SF351">
    <property type="entry name" value="HEAVY METAL-ASSOCIATED ISOPRENYLATED PLANT PROTEIN 28"/>
    <property type="match status" value="1"/>
</dbReference>
<dbReference type="InterPro" id="IPR036163">
    <property type="entry name" value="HMA_dom_sf"/>
</dbReference>
<dbReference type="FunFam" id="3.30.70.100:FF:000008">
    <property type="entry name" value="Copper transport protein ATOX1"/>
    <property type="match status" value="1"/>
</dbReference>
<gene>
    <name evidence="4" type="ORF">CQW23_30004</name>
</gene>
<feature type="domain" description="HMA" evidence="3">
    <location>
        <begin position="50"/>
        <end position="113"/>
    </location>
</feature>
<keyword evidence="2" id="KW-0479">Metal-binding</keyword>
<reference evidence="5" key="2">
    <citation type="journal article" date="2017" name="J. Anim. Genet.">
        <title>Multiple reference genome sequences of hot pepper reveal the massive evolution of plant disease resistance genes by retroduplication.</title>
        <authorList>
            <person name="Kim S."/>
            <person name="Park J."/>
            <person name="Yeom S.-I."/>
            <person name="Kim Y.-M."/>
            <person name="Seo E."/>
            <person name="Kim K.-T."/>
            <person name="Kim M.-S."/>
            <person name="Lee J.M."/>
            <person name="Cheong K."/>
            <person name="Shin H.-S."/>
            <person name="Kim S.-B."/>
            <person name="Han K."/>
            <person name="Lee J."/>
            <person name="Park M."/>
            <person name="Lee H.-A."/>
            <person name="Lee H.-Y."/>
            <person name="Lee Y."/>
            <person name="Oh S."/>
            <person name="Lee J.H."/>
            <person name="Choi E."/>
            <person name="Choi E."/>
            <person name="Lee S.E."/>
            <person name="Jeon J."/>
            <person name="Kim H."/>
            <person name="Choi G."/>
            <person name="Song H."/>
            <person name="Lee J."/>
            <person name="Lee S.-C."/>
            <person name="Kwon J.-K."/>
            <person name="Lee H.-Y."/>
            <person name="Koo N."/>
            <person name="Hong Y."/>
            <person name="Kim R.W."/>
            <person name="Kang W.-H."/>
            <person name="Huh J.H."/>
            <person name="Kang B.-C."/>
            <person name="Yang T.-J."/>
            <person name="Lee Y.-H."/>
            <person name="Bennetzen J.L."/>
            <person name="Choi D."/>
        </authorList>
    </citation>
    <scope>NUCLEOTIDE SEQUENCE [LARGE SCALE GENOMIC DNA]</scope>
    <source>
        <strain evidence="5">cv. PBC81</strain>
    </source>
</reference>
<dbReference type="GO" id="GO:0046872">
    <property type="term" value="F:metal ion binding"/>
    <property type="evidence" value="ECO:0007669"/>
    <property type="project" value="UniProtKB-KW"/>
</dbReference>
<evidence type="ECO:0000313" key="4">
    <source>
        <dbReference type="EMBL" id="PHT30410.1"/>
    </source>
</evidence>
<dbReference type="OrthoDB" id="689350at2759"/>
<protein>
    <recommendedName>
        <fullName evidence="3">HMA domain-containing protein</fullName>
    </recommendedName>
</protein>
<dbReference type="InterPro" id="IPR006121">
    <property type="entry name" value="HMA_dom"/>
</dbReference>
<evidence type="ECO:0000313" key="5">
    <source>
        <dbReference type="Proteomes" id="UP000224567"/>
    </source>
</evidence>
<proteinExistence type="predicted"/>
<dbReference type="Proteomes" id="UP000224567">
    <property type="component" value="Unassembled WGS sequence"/>
</dbReference>